<dbReference type="GO" id="GO:0005634">
    <property type="term" value="C:nucleus"/>
    <property type="evidence" value="ECO:0007669"/>
    <property type="project" value="TreeGrafter"/>
</dbReference>
<feature type="domain" description="Nuclear pore localisation protein NPL4 C-terminal" evidence="2">
    <location>
        <begin position="245"/>
        <end position="366"/>
    </location>
</feature>
<keyword evidence="1" id="KW-0732">Signal</keyword>
<dbReference type="GO" id="GO:0043130">
    <property type="term" value="F:ubiquitin binding"/>
    <property type="evidence" value="ECO:0007669"/>
    <property type="project" value="TreeGrafter"/>
</dbReference>
<dbReference type="PANTHER" id="PTHR12710:SF0">
    <property type="entry name" value="NUCLEAR PROTEIN LOCALIZATION PROTEIN 4 HOMOLOG"/>
    <property type="match status" value="1"/>
</dbReference>
<dbReference type="GO" id="GO:0031625">
    <property type="term" value="F:ubiquitin protein ligase binding"/>
    <property type="evidence" value="ECO:0007669"/>
    <property type="project" value="TreeGrafter"/>
</dbReference>
<evidence type="ECO:0000313" key="4">
    <source>
        <dbReference type="Proteomes" id="UP001165065"/>
    </source>
</evidence>
<dbReference type="InterPro" id="IPR016563">
    <property type="entry name" value="Npl4"/>
</dbReference>
<feature type="chain" id="PRO_5040809601" description="Nuclear pore localisation protein NPL4 C-terminal domain-containing protein" evidence="1">
    <location>
        <begin position="20"/>
        <end position="508"/>
    </location>
</feature>
<evidence type="ECO:0000259" key="2">
    <source>
        <dbReference type="Pfam" id="PF05021"/>
    </source>
</evidence>
<gene>
    <name evidence="3" type="ORF">TrCOL_g11683</name>
</gene>
<evidence type="ECO:0000256" key="1">
    <source>
        <dbReference type="SAM" id="SignalP"/>
    </source>
</evidence>
<dbReference type="GO" id="GO:0006511">
    <property type="term" value="P:ubiquitin-dependent protein catabolic process"/>
    <property type="evidence" value="ECO:0007669"/>
    <property type="project" value="InterPro"/>
</dbReference>
<comment type="caution">
    <text evidence="3">The sequence shown here is derived from an EMBL/GenBank/DDBJ whole genome shotgun (WGS) entry which is preliminary data.</text>
</comment>
<evidence type="ECO:0000313" key="3">
    <source>
        <dbReference type="EMBL" id="GMI43729.1"/>
    </source>
</evidence>
<reference evidence="4" key="1">
    <citation type="journal article" date="2023" name="Commun. Biol.">
        <title>Genome analysis of Parmales, the sister group of diatoms, reveals the evolutionary specialization of diatoms from phago-mixotrophs to photoautotrophs.</title>
        <authorList>
            <person name="Ban H."/>
            <person name="Sato S."/>
            <person name="Yoshikawa S."/>
            <person name="Yamada K."/>
            <person name="Nakamura Y."/>
            <person name="Ichinomiya M."/>
            <person name="Sato N."/>
            <person name="Blanc-Mathieu R."/>
            <person name="Endo H."/>
            <person name="Kuwata A."/>
            <person name="Ogata H."/>
        </authorList>
    </citation>
    <scope>NUCLEOTIDE SEQUENCE [LARGE SCALE GENOMIC DNA]</scope>
</reference>
<accession>A0A9W7LBJ5</accession>
<proteinExistence type="predicted"/>
<dbReference type="Proteomes" id="UP001165065">
    <property type="component" value="Unassembled WGS sequence"/>
</dbReference>
<name>A0A9W7LBJ5_9STRA</name>
<dbReference type="PANTHER" id="PTHR12710">
    <property type="entry name" value="NUCLEAR PROTEIN LOCALIZATION 4"/>
    <property type="match status" value="1"/>
</dbReference>
<keyword evidence="4" id="KW-1185">Reference proteome</keyword>
<sequence length="508" mass="54781">MSLSHLFLLFLFLLLPSSCTPSSSFTSPSSSSNYIIRVRKGNGEVIRLLPPNGEKSTVEEIQVLLSSASSASNIPLSLSTSGSFTELQPGKTLKELCVKKGGMLVERQIKLEVDECSNSKTFFGEGGGDPNQFVPYPDLSKKSYTRASKIARARALAKSSNSFDALDKISSLIHNVEAQKVGSVAKVQLCSESMNWFVGQVQKGGKHRCGWMLGTIGKEREGGVAAAHRTSLSTPTKPKVKDVVRVAAIYQPPQKPSSSGYDSSALLSSPPFHVLDLCEKLNLQIVGWIFSHDGGEGGRTGNSDDNNVPIKAAQIRTATKLQAANMEKFGRSSGSKFVTLSVSKDGEAEAFQMSDVAVQMNSDGVFNDADAESGPRFLKTNDPVSVGGKETKEVDSLLCLVNLAVIQGSGKWSSKEKNEKLTKRSKADLKEIVGEAIAKKGSAPVNKKLMEALMDFNVLLFLGGRIRNEMSWDAILSKVIKYARGGKQATILDEDMIKTIEASLRDGF</sequence>
<dbReference type="Pfam" id="PF05021">
    <property type="entry name" value="NPL4"/>
    <property type="match status" value="1"/>
</dbReference>
<dbReference type="InterPro" id="IPR007717">
    <property type="entry name" value="NPL4_C"/>
</dbReference>
<organism evidence="3 4">
    <name type="scientific">Triparma columacea</name>
    <dbReference type="NCBI Taxonomy" id="722753"/>
    <lineage>
        <taxon>Eukaryota</taxon>
        <taxon>Sar</taxon>
        <taxon>Stramenopiles</taxon>
        <taxon>Ochrophyta</taxon>
        <taxon>Bolidophyceae</taxon>
        <taxon>Parmales</taxon>
        <taxon>Triparmaceae</taxon>
        <taxon>Triparma</taxon>
    </lineage>
</organism>
<dbReference type="EMBL" id="BRYA01000197">
    <property type="protein sequence ID" value="GMI43729.1"/>
    <property type="molecule type" value="Genomic_DNA"/>
</dbReference>
<feature type="signal peptide" evidence="1">
    <location>
        <begin position="1"/>
        <end position="19"/>
    </location>
</feature>
<protein>
    <recommendedName>
        <fullName evidence="2">Nuclear pore localisation protein NPL4 C-terminal domain-containing protein</fullName>
    </recommendedName>
</protein>
<dbReference type="OrthoDB" id="10251089at2759"/>
<dbReference type="AlphaFoldDB" id="A0A9W7LBJ5"/>